<keyword evidence="5" id="KW-0963">Cytoplasm</keyword>
<feature type="domain" description="Chorismate mutase" evidence="13">
    <location>
        <begin position="139"/>
        <end position="272"/>
    </location>
</feature>
<dbReference type="EMBL" id="JANBOI010000637">
    <property type="protein sequence ID" value="KAJ1729312.1"/>
    <property type="molecule type" value="Genomic_DNA"/>
</dbReference>
<dbReference type="GO" id="GO:0009094">
    <property type="term" value="P:L-phenylalanine biosynthetic process"/>
    <property type="evidence" value="ECO:0007669"/>
    <property type="project" value="UniProtKB-KW"/>
</dbReference>
<evidence type="ECO:0000256" key="1">
    <source>
        <dbReference type="ARBA" id="ARBA00004496"/>
    </source>
</evidence>
<keyword evidence="15" id="KW-1185">Reference proteome</keyword>
<name>A0A9W7YCQ8_9FUNG</name>
<comment type="subcellular location">
    <subcellularLocation>
        <location evidence="1">Cytoplasm</location>
    </subcellularLocation>
</comment>
<dbReference type="PANTHER" id="PTHR21145">
    <property type="entry name" value="CHORISMATE MUTASE"/>
    <property type="match status" value="1"/>
</dbReference>
<dbReference type="SUPFAM" id="SSF48600">
    <property type="entry name" value="Chorismate mutase II"/>
    <property type="match status" value="1"/>
</dbReference>
<dbReference type="NCBIfam" id="TIGR01802">
    <property type="entry name" value="CM_pl-yst"/>
    <property type="match status" value="1"/>
</dbReference>
<accession>A0A9W7YCQ8</accession>
<keyword evidence="10 12" id="KW-0413">Isomerase</keyword>
<comment type="pathway">
    <text evidence="2">Metabolic intermediate biosynthesis; prephenate biosynthesis; prephenate from chorismate: step 1/1.</text>
</comment>
<dbReference type="GO" id="GO:0006571">
    <property type="term" value="P:tyrosine biosynthetic process"/>
    <property type="evidence" value="ECO:0007669"/>
    <property type="project" value="UniProtKB-KW"/>
</dbReference>
<dbReference type="GO" id="GO:0046417">
    <property type="term" value="P:chorismate metabolic process"/>
    <property type="evidence" value="ECO:0007669"/>
    <property type="project" value="InterPro"/>
</dbReference>
<dbReference type="PROSITE" id="PS51169">
    <property type="entry name" value="CHORISMATE_MUT_3"/>
    <property type="match status" value="1"/>
</dbReference>
<keyword evidence="6" id="KW-0827">Tyrosine biosynthesis</keyword>
<dbReference type="Pfam" id="PF01817">
    <property type="entry name" value="CM_2"/>
    <property type="match status" value="1"/>
</dbReference>
<sequence length="283" mass="32060">MSRNLLILGAAPSLGELRDTLVRLEDTIIFALIERSQFKQNRDIYEAGKMSFKDGYRGSFVSWFLKEVECVHARVRRYQSPDEYPFTDNLPDPVLPPLDYPPVLVDPRRININDEIFDVYVNTVVPGIATEGDDSNYGSSATRDIECLQALSRRIHYGKFVAESKFQDPQTHDEYVKHIKERNRDKLMELLTNTRVEELLLKRLKAKAIIYGQDLSAASAGANGSTNGSGMLLDDAAAAAAAGSERVKTRVDFDLVVSLYRDYVIPLTKEVEVEYLLHRLDRN</sequence>
<dbReference type="InterPro" id="IPR037039">
    <property type="entry name" value="CM_AroQ_sf_eucaryotic"/>
</dbReference>
<dbReference type="Gene3D" id="1.10.590.10">
    <property type="entry name" value="Chorismate mutase, AroQ class superfamily, eukaryotic"/>
    <property type="match status" value="1"/>
</dbReference>
<evidence type="ECO:0000256" key="2">
    <source>
        <dbReference type="ARBA" id="ARBA00004817"/>
    </source>
</evidence>
<organism evidence="14 15">
    <name type="scientific">Coemansia biformis</name>
    <dbReference type="NCBI Taxonomy" id="1286918"/>
    <lineage>
        <taxon>Eukaryota</taxon>
        <taxon>Fungi</taxon>
        <taxon>Fungi incertae sedis</taxon>
        <taxon>Zoopagomycota</taxon>
        <taxon>Kickxellomycotina</taxon>
        <taxon>Kickxellomycetes</taxon>
        <taxon>Kickxellales</taxon>
        <taxon>Kickxellaceae</taxon>
        <taxon>Coemansia</taxon>
    </lineage>
</organism>
<dbReference type="GO" id="GO:0005737">
    <property type="term" value="C:cytoplasm"/>
    <property type="evidence" value="ECO:0007669"/>
    <property type="project" value="UniProtKB-SubCell"/>
</dbReference>
<evidence type="ECO:0000313" key="14">
    <source>
        <dbReference type="EMBL" id="KAJ1729312.1"/>
    </source>
</evidence>
<dbReference type="OrthoDB" id="191918at2759"/>
<protein>
    <recommendedName>
        <fullName evidence="4 12">Chorismate mutase</fullName>
        <ecNumber evidence="3 12">5.4.99.5</ecNumber>
    </recommendedName>
</protein>
<evidence type="ECO:0000259" key="13">
    <source>
        <dbReference type="Pfam" id="PF01817"/>
    </source>
</evidence>
<evidence type="ECO:0000256" key="3">
    <source>
        <dbReference type="ARBA" id="ARBA00012404"/>
    </source>
</evidence>
<dbReference type="InterPro" id="IPR002701">
    <property type="entry name" value="CM_II_prokaryot"/>
</dbReference>
<evidence type="ECO:0000313" key="15">
    <source>
        <dbReference type="Proteomes" id="UP001143981"/>
    </source>
</evidence>
<dbReference type="Proteomes" id="UP001143981">
    <property type="component" value="Unassembled WGS sequence"/>
</dbReference>
<dbReference type="InterPro" id="IPR036263">
    <property type="entry name" value="Chorismate_II_sf"/>
</dbReference>
<evidence type="ECO:0000256" key="4">
    <source>
        <dbReference type="ARBA" id="ARBA00020296"/>
    </source>
</evidence>
<dbReference type="GO" id="GO:0004106">
    <property type="term" value="F:chorismate mutase activity"/>
    <property type="evidence" value="ECO:0007669"/>
    <property type="project" value="UniProtKB-UniRule"/>
</dbReference>
<keyword evidence="7 12" id="KW-0028">Amino-acid biosynthesis</keyword>
<keyword evidence="8 12" id="KW-0057">Aromatic amino acid biosynthesis</keyword>
<evidence type="ECO:0000256" key="11">
    <source>
        <dbReference type="ARBA" id="ARBA00023979"/>
    </source>
</evidence>
<dbReference type="EC" id="5.4.99.5" evidence="3 12"/>
<keyword evidence="9" id="KW-0584">Phenylalanine biosynthesis</keyword>
<dbReference type="InterPro" id="IPR008238">
    <property type="entry name" value="Chorismate_mutase_AroQ_euk"/>
</dbReference>
<gene>
    <name evidence="14" type="primary">ARO7</name>
    <name evidence="14" type="ORF">LPJ61_003586</name>
</gene>
<evidence type="ECO:0000256" key="7">
    <source>
        <dbReference type="ARBA" id="ARBA00022605"/>
    </source>
</evidence>
<evidence type="ECO:0000256" key="10">
    <source>
        <dbReference type="ARBA" id="ARBA00023235"/>
    </source>
</evidence>
<evidence type="ECO:0000256" key="8">
    <source>
        <dbReference type="ARBA" id="ARBA00023141"/>
    </source>
</evidence>
<dbReference type="AlphaFoldDB" id="A0A9W7YCQ8"/>
<evidence type="ECO:0000256" key="5">
    <source>
        <dbReference type="ARBA" id="ARBA00022490"/>
    </source>
</evidence>
<proteinExistence type="predicted"/>
<comment type="caution">
    <text evidence="14">The sequence shown here is derived from an EMBL/GenBank/DDBJ whole genome shotgun (WGS) entry which is preliminary data.</text>
</comment>
<evidence type="ECO:0000256" key="12">
    <source>
        <dbReference type="PIRNR" id="PIRNR017318"/>
    </source>
</evidence>
<evidence type="ECO:0000256" key="6">
    <source>
        <dbReference type="ARBA" id="ARBA00022498"/>
    </source>
</evidence>
<dbReference type="PANTHER" id="PTHR21145:SF12">
    <property type="entry name" value="CHORISMATE MUTASE"/>
    <property type="match status" value="1"/>
</dbReference>
<evidence type="ECO:0000256" key="9">
    <source>
        <dbReference type="ARBA" id="ARBA00023222"/>
    </source>
</evidence>
<comment type="catalytic activity">
    <reaction evidence="11">
        <text>chorismate = prephenate</text>
        <dbReference type="Rhea" id="RHEA:13897"/>
        <dbReference type="ChEBI" id="CHEBI:29748"/>
        <dbReference type="ChEBI" id="CHEBI:29934"/>
        <dbReference type="EC" id="5.4.99.5"/>
    </reaction>
    <physiologicalReaction direction="left-to-right" evidence="11">
        <dbReference type="Rhea" id="RHEA:13898"/>
    </physiologicalReaction>
</comment>
<dbReference type="PIRSF" id="PIRSF017318">
    <property type="entry name" value="Chor_mut_AroQ_eu"/>
    <property type="match status" value="1"/>
</dbReference>
<reference evidence="14" key="1">
    <citation type="submission" date="2022-07" db="EMBL/GenBank/DDBJ databases">
        <title>Phylogenomic reconstructions and comparative analyses of Kickxellomycotina fungi.</title>
        <authorList>
            <person name="Reynolds N.K."/>
            <person name="Stajich J.E."/>
            <person name="Barry K."/>
            <person name="Grigoriev I.V."/>
            <person name="Crous P."/>
            <person name="Smith M.E."/>
        </authorList>
    </citation>
    <scope>NUCLEOTIDE SEQUENCE</scope>
    <source>
        <strain evidence="14">BCRC 34381</strain>
    </source>
</reference>